<dbReference type="AlphaFoldDB" id="A0A192H5F2"/>
<name>A0A192H5F2_9LACO</name>
<dbReference type="STRING" id="375175.AYR53_11115"/>
<dbReference type="InterPro" id="IPR045584">
    <property type="entry name" value="Pilin-like"/>
</dbReference>
<dbReference type="SUPFAM" id="SSF54523">
    <property type="entry name" value="Pili subunits"/>
    <property type="match status" value="1"/>
</dbReference>
<evidence type="ECO:0000313" key="2">
    <source>
        <dbReference type="Proteomes" id="UP000078582"/>
    </source>
</evidence>
<protein>
    <submittedName>
        <fullName evidence="1">Competence protein ComGC</fullName>
    </submittedName>
</protein>
<dbReference type="RefSeq" id="WP_068226240.1">
    <property type="nucleotide sequence ID" value="NZ_CP014623.1"/>
</dbReference>
<sequence length="81" mass="9033">MVAVLFIITLLIMIVLPNVGAQRKNAESTSDVAFKTVVQTQRDLYANDHDNKRASLDELKEAGYLSEKQLTKAKALEAKEK</sequence>
<keyword evidence="2" id="KW-1185">Reference proteome</keyword>
<dbReference type="KEGG" id="lbt:AYR52_06450"/>
<accession>A0A192H5F2</accession>
<proteinExistence type="predicted"/>
<gene>
    <name evidence="1" type="ORF">AYR53_11115</name>
</gene>
<evidence type="ECO:0000313" key="1">
    <source>
        <dbReference type="EMBL" id="ANK63595.1"/>
    </source>
</evidence>
<dbReference type="EMBL" id="CP014873">
    <property type="protein sequence ID" value="ANK63595.1"/>
    <property type="molecule type" value="Genomic_DNA"/>
</dbReference>
<organism evidence="1 2">
    <name type="scientific">Loigolactobacillus backii</name>
    <dbReference type="NCBI Taxonomy" id="375175"/>
    <lineage>
        <taxon>Bacteria</taxon>
        <taxon>Bacillati</taxon>
        <taxon>Bacillota</taxon>
        <taxon>Bacilli</taxon>
        <taxon>Lactobacillales</taxon>
        <taxon>Lactobacillaceae</taxon>
        <taxon>Loigolactobacillus</taxon>
    </lineage>
</organism>
<reference evidence="1 2" key="1">
    <citation type="submission" date="2016-03" db="EMBL/GenBank/DDBJ databases">
        <title>Pediococcus and Lactobacillus from brewery environment - whole genome sequencing and assembly.</title>
        <authorList>
            <person name="Behr J."/>
            <person name="Geissler A.J."/>
            <person name="Vogel R.F."/>
        </authorList>
    </citation>
    <scope>NUCLEOTIDE SEQUENCE [LARGE SCALE GENOMIC DNA]</scope>
    <source>
        <strain evidence="1 2">TMW 1.1989</strain>
    </source>
</reference>
<dbReference type="Proteomes" id="UP000078582">
    <property type="component" value="Chromosome"/>
</dbReference>